<dbReference type="Proteomes" id="UP000293638">
    <property type="component" value="Unassembled WGS sequence"/>
</dbReference>
<comment type="caution">
    <text evidence="1">The sequence shown here is derived from an EMBL/GenBank/DDBJ whole genome shotgun (WGS) entry which is preliminary data.</text>
</comment>
<dbReference type="InterPro" id="IPR047681">
    <property type="entry name" value="PPA1309-like"/>
</dbReference>
<dbReference type="AlphaFoldDB" id="A0A4Q7NPH3"/>
<gene>
    <name evidence="1" type="ORF">EV189_2595</name>
</gene>
<name>A0A4Q7NPH3_9ACTN</name>
<dbReference type="RefSeq" id="WP_130493332.1">
    <property type="nucleotide sequence ID" value="NZ_SGXD01000003.1"/>
</dbReference>
<reference evidence="1 2" key="1">
    <citation type="submission" date="2019-02" db="EMBL/GenBank/DDBJ databases">
        <title>Genomic Encyclopedia of Type Strains, Phase IV (KMG-IV): sequencing the most valuable type-strain genomes for metagenomic binning, comparative biology and taxonomic classification.</title>
        <authorList>
            <person name="Goeker M."/>
        </authorList>
    </citation>
    <scope>NUCLEOTIDE SEQUENCE [LARGE SCALE GENOMIC DNA]</scope>
    <source>
        <strain evidence="1 2">DSM 45622</strain>
    </source>
</reference>
<evidence type="ECO:0000313" key="1">
    <source>
        <dbReference type="EMBL" id="RZS87171.1"/>
    </source>
</evidence>
<dbReference type="NCBIfam" id="NF040618">
    <property type="entry name" value="PPA1309_fam"/>
    <property type="match status" value="1"/>
</dbReference>
<dbReference type="EMBL" id="SGXD01000003">
    <property type="protein sequence ID" value="RZS87171.1"/>
    <property type="molecule type" value="Genomic_DNA"/>
</dbReference>
<accession>A0A4Q7NPH3</accession>
<sequence length="170" mass="18046">MTSTPPSPLEEVVVEVERHVARGGWDAPPRLFALVPTSDLLAAEPGLAASLADAGAYTPVEQEDLPSADSLEDLLGGIAWPDAVVGAALVVERLVLPADAEGAIPDDEQDALRWVAEHPRRQEVRLAVGVLRDGERASVVRLRDHDDDLEVLVGQDLVPGLREALAATFG</sequence>
<evidence type="ECO:0000313" key="2">
    <source>
        <dbReference type="Proteomes" id="UP000293638"/>
    </source>
</evidence>
<protein>
    <submittedName>
        <fullName evidence="1">Uncharacterized protein</fullName>
    </submittedName>
</protein>
<keyword evidence="2" id="KW-1185">Reference proteome</keyword>
<dbReference type="OrthoDB" id="3266223at2"/>
<proteinExistence type="predicted"/>
<organism evidence="1 2">
    <name type="scientific">Motilibacter rhizosphaerae</name>
    <dbReference type="NCBI Taxonomy" id="598652"/>
    <lineage>
        <taxon>Bacteria</taxon>
        <taxon>Bacillati</taxon>
        <taxon>Actinomycetota</taxon>
        <taxon>Actinomycetes</taxon>
        <taxon>Motilibacterales</taxon>
        <taxon>Motilibacteraceae</taxon>
        <taxon>Motilibacter</taxon>
    </lineage>
</organism>